<sequence length="177" mass="19199">MIAFLIGAGVGLLAGAGLGAIMVALVAKTRIGQARTAARNADAAQARAEARADRLQVRCDAYVGELDALVEATRPPRPSFDANPTISLAPGQTYTEWYAAYADALDREQPGWWEDLSGSAAGELVRLAEERRAETYEQNELDQDRIPTREAAQRARSPLRPGMAIYPRYAPRDGEGR</sequence>
<feature type="compositionally biased region" description="Basic and acidic residues" evidence="1">
    <location>
        <begin position="142"/>
        <end position="153"/>
    </location>
</feature>
<protein>
    <submittedName>
        <fullName evidence="2">Uncharacterized protein</fullName>
    </submittedName>
</protein>
<feature type="region of interest" description="Disordered" evidence="1">
    <location>
        <begin position="135"/>
        <end position="177"/>
    </location>
</feature>
<dbReference type="Proteomes" id="UP000482960">
    <property type="component" value="Unassembled WGS sequence"/>
</dbReference>
<keyword evidence="3" id="KW-1185">Reference proteome</keyword>
<reference evidence="2 3" key="2">
    <citation type="submission" date="2020-03" db="EMBL/GenBank/DDBJ databases">
        <authorList>
            <person name="Ichikawa N."/>
            <person name="Kimura A."/>
            <person name="Kitahashi Y."/>
            <person name="Uohara A."/>
        </authorList>
    </citation>
    <scope>NUCLEOTIDE SEQUENCE [LARGE SCALE GENOMIC DNA]</scope>
    <source>
        <strain evidence="2 3">NBRC 108638</strain>
    </source>
</reference>
<reference evidence="2 3" key="1">
    <citation type="submission" date="2020-03" db="EMBL/GenBank/DDBJ databases">
        <title>Whole genome shotgun sequence of Phytohabitans rumicis NBRC 108638.</title>
        <authorList>
            <person name="Komaki H."/>
            <person name="Tamura T."/>
        </authorList>
    </citation>
    <scope>NUCLEOTIDE SEQUENCE [LARGE SCALE GENOMIC DNA]</scope>
    <source>
        <strain evidence="2 3">NBRC 108638</strain>
    </source>
</reference>
<evidence type="ECO:0000313" key="3">
    <source>
        <dbReference type="Proteomes" id="UP000482960"/>
    </source>
</evidence>
<evidence type="ECO:0000256" key="1">
    <source>
        <dbReference type="SAM" id="MobiDB-lite"/>
    </source>
</evidence>
<dbReference type="AlphaFoldDB" id="A0A6V8L984"/>
<dbReference type="EMBL" id="BLPG01000001">
    <property type="protein sequence ID" value="GFJ91558.1"/>
    <property type="molecule type" value="Genomic_DNA"/>
</dbReference>
<organism evidence="2 3">
    <name type="scientific">Phytohabitans rumicis</name>
    <dbReference type="NCBI Taxonomy" id="1076125"/>
    <lineage>
        <taxon>Bacteria</taxon>
        <taxon>Bacillati</taxon>
        <taxon>Actinomycetota</taxon>
        <taxon>Actinomycetes</taxon>
        <taxon>Micromonosporales</taxon>
        <taxon>Micromonosporaceae</taxon>
    </lineage>
</organism>
<evidence type="ECO:0000313" key="2">
    <source>
        <dbReference type="EMBL" id="GFJ91558.1"/>
    </source>
</evidence>
<name>A0A6V8L984_9ACTN</name>
<accession>A0A6V8L984</accession>
<dbReference type="RefSeq" id="WP_173078606.1">
    <property type="nucleotide sequence ID" value="NZ_BAABJB010000004.1"/>
</dbReference>
<proteinExistence type="predicted"/>
<comment type="caution">
    <text evidence="2">The sequence shown here is derived from an EMBL/GenBank/DDBJ whole genome shotgun (WGS) entry which is preliminary data.</text>
</comment>
<gene>
    <name evidence="2" type="ORF">Prum_052000</name>
</gene>